<dbReference type="KEGG" id="lwi:UE46_03195"/>
<dbReference type="Proteomes" id="UP000223060">
    <property type="component" value="Chromosome"/>
</dbReference>
<dbReference type="EMBL" id="CP011102">
    <property type="protein sequence ID" value="AQY50136.1"/>
    <property type="molecule type" value="Genomic_DNA"/>
</dbReference>
<evidence type="ECO:0008006" key="3">
    <source>
        <dbReference type="Google" id="ProtNLM"/>
    </source>
</evidence>
<reference evidence="2" key="1">
    <citation type="submission" date="2015-03" db="EMBL/GenBank/DDBJ databases">
        <authorList>
            <person name="Ferrari E."/>
            <person name="Walter M.C."/>
            <person name="Huptas C."/>
            <person name="Scherer S."/>
            <person name="Mueller-Herbst S."/>
        </authorList>
    </citation>
    <scope>NUCLEOTIDE SEQUENCE [LARGE SCALE GENOMIC DNA]</scope>
    <source>
        <strain evidence="2">LWP01</strain>
    </source>
</reference>
<dbReference type="RefSeq" id="WP_233230976.1">
    <property type="nucleotide sequence ID" value="NZ_CP011102.1"/>
</dbReference>
<keyword evidence="2" id="KW-1185">Reference proteome</keyword>
<organism evidence="1 2">
    <name type="scientific">Listeria weihenstephanensis</name>
    <dbReference type="NCBI Taxonomy" id="1006155"/>
    <lineage>
        <taxon>Bacteria</taxon>
        <taxon>Bacillati</taxon>
        <taxon>Bacillota</taxon>
        <taxon>Bacilli</taxon>
        <taxon>Bacillales</taxon>
        <taxon>Listeriaceae</taxon>
        <taxon>Listeria</taxon>
    </lineage>
</organism>
<proteinExistence type="predicted"/>
<protein>
    <recommendedName>
        <fullName evidence="3">Integrase</fullName>
    </recommendedName>
</protein>
<evidence type="ECO:0000313" key="2">
    <source>
        <dbReference type="Proteomes" id="UP000223060"/>
    </source>
</evidence>
<sequence>MKITKKTNGDYTIRLRIKVNGEWKEKRLTDSDKDNLIYRASKLKKKRNKKIFQQRNGKLVNSMNFI</sequence>
<evidence type="ECO:0000313" key="1">
    <source>
        <dbReference type="EMBL" id="AQY50136.1"/>
    </source>
</evidence>
<dbReference type="AlphaFoldDB" id="A0A1S7FRR0"/>
<accession>A0A1S7FRR0</accession>
<name>A0A1S7FRR0_9LIST</name>
<gene>
    <name evidence="1" type="ORF">UE46_03195</name>
</gene>